<accession>W4F4C5</accession>
<dbReference type="AlphaFoldDB" id="W4F4C5"/>
<dbReference type="EMBL" id="ASQA01000012">
    <property type="protein sequence ID" value="ETT86911.1"/>
    <property type="molecule type" value="Genomic_DNA"/>
</dbReference>
<keyword evidence="2" id="KW-1185">Reference proteome</keyword>
<dbReference type="Proteomes" id="UP000019062">
    <property type="component" value="Unassembled WGS sequence"/>
</dbReference>
<organism evidence="1 2">
    <name type="scientific">Viridibacillus arenosi FSL R5-213</name>
    <dbReference type="NCBI Taxonomy" id="1227360"/>
    <lineage>
        <taxon>Bacteria</taxon>
        <taxon>Bacillati</taxon>
        <taxon>Bacillota</taxon>
        <taxon>Bacilli</taxon>
        <taxon>Bacillales</taxon>
        <taxon>Caryophanaceae</taxon>
        <taxon>Viridibacillus</taxon>
    </lineage>
</organism>
<dbReference type="eggNOG" id="ENOG50332MN">
    <property type="taxonomic scope" value="Bacteria"/>
</dbReference>
<evidence type="ECO:0000313" key="2">
    <source>
        <dbReference type="Proteomes" id="UP000019062"/>
    </source>
</evidence>
<reference evidence="1 2" key="1">
    <citation type="journal article" date="2014" name="BMC Genomics">
        <title>Genomic comparison of sporeforming bacilli isolated from milk.</title>
        <authorList>
            <person name="Moreno Switt A.I."/>
            <person name="Andrus A.D."/>
            <person name="Ranieri M.L."/>
            <person name="Orsi R.H."/>
            <person name="Ivy R."/>
            <person name="den Bakker H.C."/>
            <person name="Martin N.H."/>
            <person name="Wiedmann M."/>
            <person name="Boor K.J."/>
        </authorList>
    </citation>
    <scope>NUCLEOTIDE SEQUENCE [LARGE SCALE GENOMIC DNA]</scope>
    <source>
        <strain evidence="1 2">FSL R5-213</strain>
    </source>
</reference>
<proteinExistence type="predicted"/>
<comment type="caution">
    <text evidence="1">The sequence shown here is derived from an EMBL/GenBank/DDBJ whole genome shotgun (WGS) entry which is preliminary data.</text>
</comment>
<dbReference type="RefSeq" id="WP_081730036.1">
    <property type="nucleotide sequence ID" value="NZ_ASQA01000012.1"/>
</dbReference>
<name>W4F4C5_9BACL</name>
<dbReference type="Pfam" id="PF10704">
    <property type="entry name" value="DUF2508"/>
    <property type="match status" value="1"/>
</dbReference>
<evidence type="ECO:0000313" key="1">
    <source>
        <dbReference type="EMBL" id="ETT86911.1"/>
    </source>
</evidence>
<gene>
    <name evidence="1" type="ORF">C176_05440</name>
</gene>
<dbReference type="InterPro" id="IPR019644">
    <property type="entry name" value="DUF2508"/>
</dbReference>
<protein>
    <submittedName>
        <fullName evidence="1">Uncharacterized protein</fullName>
    </submittedName>
</protein>
<sequence>MFFRKQKLRQEFDEKLVVLMRETKEDWQQTQEIEGLLDDYDLDTIAQRKIAESKHFYLFKEARIRKILLRK</sequence>
<dbReference type="GeneID" id="301137935"/>